<comment type="caution">
    <text evidence="1">The sequence shown here is derived from an EMBL/GenBank/DDBJ whole genome shotgun (WGS) entry which is preliminary data.</text>
</comment>
<keyword evidence="2" id="KW-1185">Reference proteome</keyword>
<feature type="non-terminal residue" evidence="1">
    <location>
        <position position="26"/>
    </location>
</feature>
<protein>
    <submittedName>
        <fullName evidence="1">Uncharacterized protein</fullName>
    </submittedName>
</protein>
<gene>
    <name evidence="1" type="ORF">DFR39_1141</name>
</gene>
<reference evidence="1 2" key="1">
    <citation type="submission" date="2019-03" db="EMBL/GenBank/DDBJ databases">
        <title>Genomic Encyclopedia of Type Strains, Phase IV (KMG-IV): sequencing the most valuable type-strain genomes for metagenomic binning, comparative biology and taxonomic classification.</title>
        <authorList>
            <person name="Goeker M."/>
        </authorList>
    </citation>
    <scope>NUCLEOTIDE SEQUENCE [LARGE SCALE GENOMIC DNA]</scope>
    <source>
        <strain evidence="1 2">DSM 25082</strain>
    </source>
</reference>
<dbReference type="Proteomes" id="UP000295357">
    <property type="component" value="Unassembled WGS sequence"/>
</dbReference>
<dbReference type="EMBL" id="SNXE01000014">
    <property type="protein sequence ID" value="TDP04512.1"/>
    <property type="molecule type" value="Genomic_DNA"/>
</dbReference>
<accession>A0A4R6MQN0</accession>
<evidence type="ECO:0000313" key="2">
    <source>
        <dbReference type="Proteomes" id="UP000295357"/>
    </source>
</evidence>
<name>A0A4R6MQN0_9BURK</name>
<sequence length="26" mass="2854">MCNSAEFWSTLLLVPLLGCFALNVVL</sequence>
<evidence type="ECO:0000313" key="1">
    <source>
        <dbReference type="EMBL" id="TDP04512.1"/>
    </source>
</evidence>
<organism evidence="1 2">
    <name type="scientific">Roseateles asaccharophilus</name>
    <dbReference type="NCBI Taxonomy" id="582607"/>
    <lineage>
        <taxon>Bacteria</taxon>
        <taxon>Pseudomonadati</taxon>
        <taxon>Pseudomonadota</taxon>
        <taxon>Betaproteobacteria</taxon>
        <taxon>Burkholderiales</taxon>
        <taxon>Sphaerotilaceae</taxon>
        <taxon>Roseateles</taxon>
    </lineage>
</organism>
<dbReference type="AlphaFoldDB" id="A0A4R6MQN0"/>
<proteinExistence type="predicted"/>